<keyword evidence="2 6" id="KW-0812">Transmembrane</keyword>
<dbReference type="RefSeq" id="XP_009228995.1">
    <property type="nucleotide sequence ID" value="XM_009230731.1"/>
</dbReference>
<protein>
    <recommendedName>
        <fullName evidence="10">Major facilitator superfamily (MFS) profile domain-containing protein</fullName>
    </recommendedName>
</protein>
<dbReference type="Proteomes" id="UP000006039">
    <property type="component" value="Unassembled WGS sequence"/>
</dbReference>
<dbReference type="InterPro" id="IPR011701">
    <property type="entry name" value="MFS"/>
</dbReference>
<reference evidence="7" key="2">
    <citation type="submission" date="2010-07" db="EMBL/GenBank/DDBJ databases">
        <authorList>
            <consortium name="The Broad Institute Genome Sequencing Platform"/>
            <consortium name="Broad Institute Genome Sequencing Center for Infectious Disease"/>
            <person name="Ma L.-J."/>
            <person name="Dead R."/>
            <person name="Young S."/>
            <person name="Zeng Q."/>
            <person name="Koehrsen M."/>
            <person name="Alvarado L."/>
            <person name="Berlin A."/>
            <person name="Chapman S.B."/>
            <person name="Chen Z."/>
            <person name="Freedman E."/>
            <person name="Gellesch M."/>
            <person name="Goldberg J."/>
            <person name="Griggs A."/>
            <person name="Gujja S."/>
            <person name="Heilman E.R."/>
            <person name="Heiman D."/>
            <person name="Hepburn T."/>
            <person name="Howarth C."/>
            <person name="Jen D."/>
            <person name="Larson L."/>
            <person name="Mehta T."/>
            <person name="Neiman D."/>
            <person name="Pearson M."/>
            <person name="Roberts A."/>
            <person name="Saif S."/>
            <person name="Shea T."/>
            <person name="Shenoy N."/>
            <person name="Sisk P."/>
            <person name="Stolte C."/>
            <person name="Sykes S."/>
            <person name="Walk T."/>
            <person name="White J."/>
            <person name="Yandava C."/>
            <person name="Haas B."/>
            <person name="Nusbaum C."/>
            <person name="Birren B."/>
        </authorList>
    </citation>
    <scope>NUCLEOTIDE SEQUENCE</scope>
    <source>
        <strain evidence="7">R3-111a-1</strain>
    </source>
</reference>
<feature type="transmembrane region" description="Helical" evidence="6">
    <location>
        <begin position="153"/>
        <end position="170"/>
    </location>
</feature>
<evidence type="ECO:0000256" key="5">
    <source>
        <dbReference type="SAM" id="MobiDB-lite"/>
    </source>
</evidence>
<dbReference type="InterPro" id="IPR036259">
    <property type="entry name" value="MFS_trans_sf"/>
</dbReference>
<feature type="transmembrane region" description="Helical" evidence="6">
    <location>
        <begin position="553"/>
        <end position="576"/>
    </location>
</feature>
<name>J3PH50_GAET3</name>
<dbReference type="GO" id="GO:0005886">
    <property type="term" value="C:plasma membrane"/>
    <property type="evidence" value="ECO:0007669"/>
    <property type="project" value="TreeGrafter"/>
</dbReference>
<reference evidence="8" key="4">
    <citation type="journal article" date="2015" name="G3 (Bethesda)">
        <title>Genome sequences of three phytopathogenic species of the Magnaporthaceae family of fungi.</title>
        <authorList>
            <person name="Okagaki L.H."/>
            <person name="Nunes C.C."/>
            <person name="Sailsbery J."/>
            <person name="Clay B."/>
            <person name="Brown D."/>
            <person name="John T."/>
            <person name="Oh Y."/>
            <person name="Young N."/>
            <person name="Fitzgerald M."/>
            <person name="Haas B.J."/>
            <person name="Zeng Q."/>
            <person name="Young S."/>
            <person name="Adiconis X."/>
            <person name="Fan L."/>
            <person name="Levin J.Z."/>
            <person name="Mitchell T.K."/>
            <person name="Okubara P.A."/>
            <person name="Farman M.L."/>
            <person name="Kohn L.M."/>
            <person name="Birren B."/>
            <person name="Ma L.-J."/>
            <person name="Dean R.A."/>
        </authorList>
    </citation>
    <scope>NUCLEOTIDE SEQUENCE</scope>
    <source>
        <strain evidence="8">R3-111a-1</strain>
    </source>
</reference>
<dbReference type="HOGENOM" id="CLU_008455_13_4_1"/>
<dbReference type="Gene3D" id="1.20.1250.20">
    <property type="entry name" value="MFS general substrate transporter like domains"/>
    <property type="match status" value="1"/>
</dbReference>
<dbReference type="EMBL" id="GL385403">
    <property type="protein sequence ID" value="EJT69947.1"/>
    <property type="molecule type" value="Genomic_DNA"/>
</dbReference>
<dbReference type="GeneID" id="20353288"/>
<keyword evidence="3 6" id="KW-1133">Transmembrane helix</keyword>
<dbReference type="STRING" id="644352.J3PH50"/>
<accession>J3PH50</accession>
<dbReference type="PANTHER" id="PTHR23502:SF164">
    <property type="entry name" value="MAJOR FACILITATOR SUPERFAMILY (MFS) PROFILE DOMAIN-CONTAINING PROTEIN"/>
    <property type="match status" value="1"/>
</dbReference>
<dbReference type="GO" id="GO:0022857">
    <property type="term" value="F:transmembrane transporter activity"/>
    <property type="evidence" value="ECO:0007669"/>
    <property type="project" value="InterPro"/>
</dbReference>
<gene>
    <name evidence="8" type="primary">20353288</name>
    <name evidence="7" type="ORF">GGTG_12830</name>
</gene>
<dbReference type="AlphaFoldDB" id="J3PH50"/>
<evidence type="ECO:0000256" key="4">
    <source>
        <dbReference type="ARBA" id="ARBA00023136"/>
    </source>
</evidence>
<keyword evidence="4 6" id="KW-0472">Membrane</keyword>
<comment type="subcellular location">
    <subcellularLocation>
        <location evidence="1">Membrane</location>
        <topology evidence="1">Multi-pass membrane protein</topology>
    </subcellularLocation>
</comment>
<dbReference type="Pfam" id="PF07690">
    <property type="entry name" value="MFS_1"/>
    <property type="match status" value="1"/>
</dbReference>
<evidence type="ECO:0000256" key="1">
    <source>
        <dbReference type="ARBA" id="ARBA00004141"/>
    </source>
</evidence>
<dbReference type="PANTHER" id="PTHR23502">
    <property type="entry name" value="MAJOR FACILITATOR SUPERFAMILY"/>
    <property type="match status" value="1"/>
</dbReference>
<reference evidence="9" key="1">
    <citation type="submission" date="2010-07" db="EMBL/GenBank/DDBJ databases">
        <title>The genome sequence of Gaeumannomyces graminis var. tritici strain R3-111a-1.</title>
        <authorList>
            <consortium name="The Broad Institute Genome Sequencing Platform"/>
            <person name="Ma L.-J."/>
            <person name="Dead R."/>
            <person name="Young S."/>
            <person name="Zeng Q."/>
            <person name="Koehrsen M."/>
            <person name="Alvarado L."/>
            <person name="Berlin A."/>
            <person name="Chapman S.B."/>
            <person name="Chen Z."/>
            <person name="Freedman E."/>
            <person name="Gellesch M."/>
            <person name="Goldberg J."/>
            <person name="Griggs A."/>
            <person name="Gujja S."/>
            <person name="Heilman E.R."/>
            <person name="Heiman D."/>
            <person name="Hepburn T."/>
            <person name="Howarth C."/>
            <person name="Jen D."/>
            <person name="Larson L."/>
            <person name="Mehta T."/>
            <person name="Neiman D."/>
            <person name="Pearson M."/>
            <person name="Roberts A."/>
            <person name="Saif S."/>
            <person name="Shea T."/>
            <person name="Shenoy N."/>
            <person name="Sisk P."/>
            <person name="Stolte C."/>
            <person name="Sykes S."/>
            <person name="Walk T."/>
            <person name="White J."/>
            <person name="Yandava C."/>
            <person name="Haas B."/>
            <person name="Nusbaum C."/>
            <person name="Birren B."/>
        </authorList>
    </citation>
    <scope>NUCLEOTIDE SEQUENCE [LARGE SCALE GENOMIC DNA]</scope>
    <source>
        <strain evidence="9">R3-111a-1</strain>
    </source>
</reference>
<reference evidence="8" key="5">
    <citation type="submission" date="2018-04" db="UniProtKB">
        <authorList>
            <consortium name="EnsemblFungi"/>
        </authorList>
    </citation>
    <scope>IDENTIFICATION</scope>
    <source>
        <strain evidence="8">R3-111a-1</strain>
    </source>
</reference>
<proteinExistence type="predicted"/>
<keyword evidence="9" id="KW-1185">Reference proteome</keyword>
<feature type="transmembrane region" description="Helical" evidence="6">
    <location>
        <begin position="264"/>
        <end position="285"/>
    </location>
</feature>
<feature type="transmembrane region" description="Helical" evidence="6">
    <location>
        <begin position="491"/>
        <end position="512"/>
    </location>
</feature>
<evidence type="ECO:0000313" key="8">
    <source>
        <dbReference type="EnsemblFungi" id="EJT69947"/>
    </source>
</evidence>
<feature type="transmembrane region" description="Helical" evidence="6">
    <location>
        <begin position="588"/>
        <end position="607"/>
    </location>
</feature>
<dbReference type="OrthoDB" id="268400at2759"/>
<evidence type="ECO:0000256" key="3">
    <source>
        <dbReference type="ARBA" id="ARBA00022989"/>
    </source>
</evidence>
<feature type="transmembrane region" description="Helical" evidence="6">
    <location>
        <begin position="112"/>
        <end position="133"/>
    </location>
</feature>
<feature type="compositionally biased region" description="Polar residues" evidence="5">
    <location>
        <begin position="327"/>
        <end position="350"/>
    </location>
</feature>
<feature type="transmembrane region" description="Helical" evidence="6">
    <location>
        <begin position="518"/>
        <end position="546"/>
    </location>
</feature>
<feature type="transmembrane region" description="Helical" evidence="6">
    <location>
        <begin position="177"/>
        <end position="196"/>
    </location>
</feature>
<dbReference type="eggNOG" id="KOG0255">
    <property type="taxonomic scope" value="Eukaryota"/>
</dbReference>
<evidence type="ECO:0000313" key="7">
    <source>
        <dbReference type="EMBL" id="EJT69947.1"/>
    </source>
</evidence>
<reference evidence="7" key="3">
    <citation type="submission" date="2010-09" db="EMBL/GenBank/DDBJ databases">
        <title>Annotation of Gaeumannomyces graminis var. tritici R3-111a-1.</title>
        <authorList>
            <consortium name="The Broad Institute Genome Sequencing Platform"/>
            <person name="Ma L.-J."/>
            <person name="Dead R."/>
            <person name="Young S.K."/>
            <person name="Zeng Q."/>
            <person name="Gargeya S."/>
            <person name="Fitzgerald M."/>
            <person name="Haas B."/>
            <person name="Abouelleil A."/>
            <person name="Alvarado L."/>
            <person name="Arachchi H.M."/>
            <person name="Berlin A."/>
            <person name="Brown A."/>
            <person name="Chapman S.B."/>
            <person name="Chen Z."/>
            <person name="Dunbar C."/>
            <person name="Freedman E."/>
            <person name="Gearin G."/>
            <person name="Gellesch M."/>
            <person name="Goldberg J."/>
            <person name="Griggs A."/>
            <person name="Gujja S."/>
            <person name="Heiman D."/>
            <person name="Howarth C."/>
            <person name="Larson L."/>
            <person name="Lui A."/>
            <person name="MacDonald P.J.P."/>
            <person name="Mehta T."/>
            <person name="Montmayeur A."/>
            <person name="Murphy C."/>
            <person name="Neiman D."/>
            <person name="Pearson M."/>
            <person name="Priest M."/>
            <person name="Roberts A."/>
            <person name="Saif S."/>
            <person name="Shea T."/>
            <person name="Shenoy N."/>
            <person name="Sisk P."/>
            <person name="Stolte C."/>
            <person name="Sykes S."/>
            <person name="Yandava C."/>
            <person name="Wortman J."/>
            <person name="Nusbaum C."/>
            <person name="Birren B."/>
        </authorList>
    </citation>
    <scope>NUCLEOTIDE SEQUENCE</scope>
    <source>
        <strain evidence="7">R3-111a-1</strain>
    </source>
</reference>
<evidence type="ECO:0000256" key="6">
    <source>
        <dbReference type="SAM" id="Phobius"/>
    </source>
</evidence>
<evidence type="ECO:0008006" key="10">
    <source>
        <dbReference type="Google" id="ProtNLM"/>
    </source>
</evidence>
<sequence length="624" mass="67013">MAMASSSGGAGSSSLLPAPADSIDEQVPLLSSHAQTISAARMSAKKHAEATASSQLSDNTNSANNAPVNCFDGTTKLVAGDNRILLIPSPSQDPRDPVNLPEWRKAAVTGILILYSVSGLTLVTALGALIVFIKPEYEKAGITESQISGLLTYPNLLLGVGNIVSMPLAVAVGRRPVMLASTGLLVLSAILCATNQNFYWHLGARCLAALSAAQCEALVLLMVQDIYFLHQRARVLQWLSSIQVILNSSLVIACSYVADAVGWRAWYWIFVALAGLACVLTVLFVPETAYDRPIESFIGAGSLYKPAEDCEDPNTTSQPVPGKPLASPTSVTHINPSAGHGQQNPRPQPQTIAGQAHFATLTTHDERPLDLDRYAPRTRASDMRVFVKKPNWASAFRTGREICSVFWFPNVLWVAAFNGLIMGADIAIQITYGTALVSPPYNWAPTSVSLIQLGQIAVALIAVPLVGTAGDAAVKWLARRRRGVHEPERRLLTMILPILLAVLLTGLYGFVLADPSRFHWMAIAFTVDAYLYILLAASTAGTTYLIDAYPRRAGAILVVIPVTRGLVSFGVSNGTVDYIVRIGAPNLYGIYAGLIAVFGLLGCVLYWKGKVVRRFCTRWAVDSS</sequence>
<evidence type="ECO:0000313" key="9">
    <source>
        <dbReference type="Proteomes" id="UP000006039"/>
    </source>
</evidence>
<evidence type="ECO:0000256" key="2">
    <source>
        <dbReference type="ARBA" id="ARBA00022692"/>
    </source>
</evidence>
<dbReference type="EnsemblFungi" id="EJT69947">
    <property type="protein sequence ID" value="EJT69947"/>
    <property type="gene ID" value="GGTG_12830"/>
</dbReference>
<dbReference type="Gene3D" id="1.20.1720.10">
    <property type="entry name" value="Multidrug resistance protein D"/>
    <property type="match status" value="1"/>
</dbReference>
<feature type="transmembrane region" description="Helical" evidence="6">
    <location>
        <begin position="450"/>
        <end position="470"/>
    </location>
</feature>
<dbReference type="SUPFAM" id="SSF103473">
    <property type="entry name" value="MFS general substrate transporter"/>
    <property type="match status" value="1"/>
</dbReference>
<organism evidence="7">
    <name type="scientific">Gaeumannomyces tritici (strain R3-111a-1)</name>
    <name type="common">Wheat and barley take-all root rot fungus</name>
    <name type="synonym">Gaeumannomyces graminis var. tritici</name>
    <dbReference type="NCBI Taxonomy" id="644352"/>
    <lineage>
        <taxon>Eukaryota</taxon>
        <taxon>Fungi</taxon>
        <taxon>Dikarya</taxon>
        <taxon>Ascomycota</taxon>
        <taxon>Pezizomycotina</taxon>
        <taxon>Sordariomycetes</taxon>
        <taxon>Sordariomycetidae</taxon>
        <taxon>Magnaporthales</taxon>
        <taxon>Magnaporthaceae</taxon>
        <taxon>Gaeumannomyces</taxon>
    </lineage>
</organism>
<feature type="transmembrane region" description="Helical" evidence="6">
    <location>
        <begin position="405"/>
        <end position="430"/>
    </location>
</feature>
<feature type="region of interest" description="Disordered" evidence="5">
    <location>
        <begin position="308"/>
        <end position="350"/>
    </location>
</feature>
<dbReference type="VEuPathDB" id="FungiDB:GGTG_12830"/>